<comment type="similarity">
    <text evidence="1">Belongs to the membrane fusion protein (MFP) (TC 8.A.1) family.</text>
</comment>
<dbReference type="Proteomes" id="UP000621799">
    <property type="component" value="Unassembled WGS sequence"/>
</dbReference>
<dbReference type="RefSeq" id="WP_264322159.1">
    <property type="nucleotide sequence ID" value="NZ_JADEXN010000275.1"/>
</dbReference>
<evidence type="ECO:0000256" key="1">
    <source>
        <dbReference type="ARBA" id="ARBA00009477"/>
    </source>
</evidence>
<proteinExistence type="inferred from homology"/>
<dbReference type="NCBIfam" id="TIGR01730">
    <property type="entry name" value="RND_mfp"/>
    <property type="match status" value="1"/>
</dbReference>
<sequence length="200" mass="22118">SGVVDDIEPKVGDYLREGDELTSIIQNSVLKLNLSVPLERASQLSLGLSVEIFDTFDTKEKEVLGVGQVSFISPSIDADSQLKPIEVLVENDNPQLKDGRVVIAKIVFRERQLAIVVPSNAIVFQGEQRFVYVAQGTDELVAKKIAVELGENQGDRTEILRGLQPGDRSIDYLVWGKSITWRSIVHFPLSLSFLPSARTN</sequence>
<evidence type="ECO:0000313" key="3">
    <source>
        <dbReference type="Proteomes" id="UP000621799"/>
    </source>
</evidence>
<dbReference type="Gene3D" id="2.40.420.20">
    <property type="match status" value="1"/>
</dbReference>
<comment type="caution">
    <text evidence="2">The sequence shown here is derived from an EMBL/GenBank/DDBJ whole genome shotgun (WGS) entry which is preliminary data.</text>
</comment>
<feature type="non-terminal residue" evidence="2">
    <location>
        <position position="1"/>
    </location>
</feature>
<dbReference type="GO" id="GO:1990281">
    <property type="term" value="C:efflux pump complex"/>
    <property type="evidence" value="ECO:0007669"/>
    <property type="project" value="TreeGrafter"/>
</dbReference>
<accession>A0A928Z812</accession>
<dbReference type="GO" id="GO:0015562">
    <property type="term" value="F:efflux transmembrane transporter activity"/>
    <property type="evidence" value="ECO:0007669"/>
    <property type="project" value="TreeGrafter"/>
</dbReference>
<dbReference type="PANTHER" id="PTHR30469">
    <property type="entry name" value="MULTIDRUG RESISTANCE PROTEIN MDTA"/>
    <property type="match status" value="1"/>
</dbReference>
<evidence type="ECO:0000313" key="2">
    <source>
        <dbReference type="EMBL" id="MBE9041977.1"/>
    </source>
</evidence>
<dbReference type="EMBL" id="JADEXN010000275">
    <property type="protein sequence ID" value="MBE9041977.1"/>
    <property type="molecule type" value="Genomic_DNA"/>
</dbReference>
<dbReference type="AlphaFoldDB" id="A0A928Z812"/>
<dbReference type="Gene3D" id="2.40.30.170">
    <property type="match status" value="1"/>
</dbReference>
<keyword evidence="3" id="KW-1185">Reference proteome</keyword>
<protein>
    <submittedName>
        <fullName evidence="2">Efflux RND transporter periplasmic adaptor subunit</fullName>
    </submittedName>
</protein>
<reference evidence="2" key="1">
    <citation type="submission" date="2020-10" db="EMBL/GenBank/DDBJ databases">
        <authorList>
            <person name="Castelo-Branco R."/>
            <person name="Eusebio N."/>
            <person name="Adriana R."/>
            <person name="Vieira A."/>
            <person name="Brugerolle De Fraissinette N."/>
            <person name="Rezende De Castro R."/>
            <person name="Schneider M.P."/>
            <person name="Vasconcelos V."/>
            <person name="Leao P.N."/>
        </authorList>
    </citation>
    <scope>NUCLEOTIDE SEQUENCE</scope>
    <source>
        <strain evidence="2">LEGE 11467</strain>
    </source>
</reference>
<dbReference type="InterPro" id="IPR006143">
    <property type="entry name" value="RND_pump_MFP"/>
</dbReference>
<gene>
    <name evidence="2" type="ORF">IQ235_14435</name>
</gene>
<dbReference type="PANTHER" id="PTHR30469:SF39">
    <property type="entry name" value="SLL0180 PROTEIN"/>
    <property type="match status" value="1"/>
</dbReference>
<name>A0A928Z812_9CYAN</name>
<organism evidence="2 3">
    <name type="scientific">Zarconia navalis LEGE 11467</name>
    <dbReference type="NCBI Taxonomy" id="1828826"/>
    <lineage>
        <taxon>Bacteria</taxon>
        <taxon>Bacillati</taxon>
        <taxon>Cyanobacteriota</taxon>
        <taxon>Cyanophyceae</taxon>
        <taxon>Oscillatoriophycideae</taxon>
        <taxon>Oscillatoriales</taxon>
        <taxon>Oscillatoriales incertae sedis</taxon>
        <taxon>Zarconia</taxon>
        <taxon>Zarconia navalis</taxon>
    </lineage>
</organism>